<dbReference type="Proteomes" id="UP000466535">
    <property type="component" value="Unassembled WGS sequence"/>
</dbReference>
<name>A0A6B0T075_9EURY</name>
<organism evidence="3 4">
    <name type="scientific">Halovenus carboxidivorans</name>
    <dbReference type="NCBI Taxonomy" id="2692199"/>
    <lineage>
        <taxon>Archaea</taxon>
        <taxon>Methanobacteriati</taxon>
        <taxon>Methanobacteriota</taxon>
        <taxon>Stenosarchaea group</taxon>
        <taxon>Halobacteria</taxon>
        <taxon>Halobacteriales</taxon>
        <taxon>Haloarculaceae</taxon>
        <taxon>Halovenus</taxon>
    </lineage>
</organism>
<feature type="compositionally biased region" description="Low complexity" evidence="1">
    <location>
        <begin position="137"/>
        <end position="154"/>
    </location>
</feature>
<keyword evidence="2" id="KW-1133">Transmembrane helix</keyword>
<protein>
    <recommendedName>
        <fullName evidence="5">Type IV pilin</fullName>
    </recommendedName>
</protein>
<feature type="transmembrane region" description="Helical" evidence="2">
    <location>
        <begin position="15"/>
        <end position="38"/>
    </location>
</feature>
<keyword evidence="2" id="KW-0472">Membrane</keyword>
<keyword evidence="4" id="KW-1185">Reference proteome</keyword>
<feature type="compositionally biased region" description="Gly residues" evidence="1">
    <location>
        <begin position="155"/>
        <end position="168"/>
    </location>
</feature>
<accession>A0A6B0T075</accession>
<evidence type="ECO:0000313" key="4">
    <source>
        <dbReference type="Proteomes" id="UP000466535"/>
    </source>
</evidence>
<dbReference type="EMBL" id="WUUT01000002">
    <property type="protein sequence ID" value="MXR51548.1"/>
    <property type="molecule type" value="Genomic_DNA"/>
</dbReference>
<comment type="caution">
    <text evidence="3">The sequence shown here is derived from an EMBL/GenBank/DDBJ whole genome shotgun (WGS) entry which is preliminary data.</text>
</comment>
<dbReference type="RefSeq" id="WP_159763667.1">
    <property type="nucleotide sequence ID" value="NZ_WUUT01000002.1"/>
</dbReference>
<gene>
    <name evidence="3" type="ORF">GRX03_08015</name>
</gene>
<feature type="region of interest" description="Disordered" evidence="1">
    <location>
        <begin position="137"/>
        <end position="168"/>
    </location>
</feature>
<dbReference type="AlphaFoldDB" id="A0A6B0T075"/>
<keyword evidence="2" id="KW-0812">Transmembrane</keyword>
<sequence>MTSPSTDRRASSETLGVAVLVGMTILVTAGLGLGVVLLDQQQEAQTAQVDFTFIGDQLVVIYEDPQDRRAGSLYIDGPEGNVSWADLDNSKSPDDMVTERDNIRVGPNSAYGAKVNQDARYDLVYITPDGKRYVLASANASGSNGEGSNPSTGPDGPGGPGSPSGPGG</sequence>
<reference evidence="3 4" key="1">
    <citation type="submission" date="2019-12" db="EMBL/GenBank/DDBJ databases">
        <title>Isolation and characterization of three novel carbon monoxide-oxidizing members of Halobacteria from salione crusts and soils.</title>
        <authorList>
            <person name="Myers M.R."/>
            <person name="King G.M."/>
        </authorList>
    </citation>
    <scope>NUCLEOTIDE SEQUENCE [LARGE SCALE GENOMIC DNA]</scope>
    <source>
        <strain evidence="3 4">WSH3</strain>
    </source>
</reference>
<evidence type="ECO:0000256" key="2">
    <source>
        <dbReference type="SAM" id="Phobius"/>
    </source>
</evidence>
<proteinExistence type="predicted"/>
<evidence type="ECO:0008006" key="5">
    <source>
        <dbReference type="Google" id="ProtNLM"/>
    </source>
</evidence>
<evidence type="ECO:0000256" key="1">
    <source>
        <dbReference type="SAM" id="MobiDB-lite"/>
    </source>
</evidence>
<evidence type="ECO:0000313" key="3">
    <source>
        <dbReference type="EMBL" id="MXR51548.1"/>
    </source>
</evidence>